<dbReference type="InterPro" id="IPR000055">
    <property type="entry name" value="Restrct_endonuc_typeI_TRD"/>
</dbReference>
<keyword evidence="5" id="KW-0378">Hydrolase</keyword>
<dbReference type="Pfam" id="PF01420">
    <property type="entry name" value="Methylase_S"/>
    <property type="match status" value="2"/>
</dbReference>
<dbReference type="InterPro" id="IPR044946">
    <property type="entry name" value="Restrct_endonuc_typeI_TRD_sf"/>
</dbReference>
<dbReference type="EMBL" id="JAGDYP010000001">
    <property type="protein sequence ID" value="MBO1883112.1"/>
    <property type="molecule type" value="Genomic_DNA"/>
</dbReference>
<proteinExistence type="inferred from homology"/>
<keyword evidence="3" id="KW-0238">DNA-binding</keyword>
<dbReference type="GO" id="GO:0004519">
    <property type="term" value="F:endonuclease activity"/>
    <property type="evidence" value="ECO:0007669"/>
    <property type="project" value="UniProtKB-KW"/>
</dbReference>
<keyword evidence="6" id="KW-1185">Reference proteome</keyword>
<keyword evidence="5" id="KW-0540">Nuclease</keyword>
<sequence>MKNKIDVSKWTKFPMEEIFGTPTRGTRLKQSDRIDGEIPLVTAGMERQGVAAYIAKGGELFSGRNITIDMFGNVFYRNYSFYADDNVLVLNGQHRTELELIYIVGVLQYLSEMYSYKDQFRLNSYMRTLLPLPIDTQGQPDWAYMENYIKQVIAKQNKHLDLLLLSTPPLCCEKQLKIKQWSEFLFSDLFNIEKGKRLTKANMKDGDIRFIGASAINNGVTAHIANTTHLHPANTITVNYNGSVGEAFYQDKPFWASDDVNVLNLKTHHLSKEIALFLIPLIRNVGKRFKFDEKWTKDLMNKTKLKLPVDTSGAPDWSYMKDYISIALSTMENNQKLLHTV</sequence>
<reference evidence="5 6" key="1">
    <citation type="submission" date="2021-03" db="EMBL/GenBank/DDBJ databases">
        <title>Isolation and description of Capnocytophaga bilenii sp. nov., a novel Capnocytophaga species, isolated from a gingivitis subject.</title>
        <authorList>
            <person name="Antezack A."/>
            <person name="Monnet-Corti V."/>
            <person name="La Scola B."/>
        </authorList>
    </citation>
    <scope>NUCLEOTIDE SEQUENCE [LARGE SCALE GENOMIC DNA]</scope>
    <source>
        <strain evidence="5 6">Marseille-Q4570</strain>
    </source>
</reference>
<protein>
    <submittedName>
        <fullName evidence="5">Restriction endonuclease subunit S</fullName>
    </submittedName>
</protein>
<evidence type="ECO:0000256" key="2">
    <source>
        <dbReference type="ARBA" id="ARBA00022747"/>
    </source>
</evidence>
<evidence type="ECO:0000256" key="1">
    <source>
        <dbReference type="ARBA" id="ARBA00010923"/>
    </source>
</evidence>
<comment type="caution">
    <text evidence="5">The sequence shown here is derived from an EMBL/GenBank/DDBJ whole genome shotgun (WGS) entry which is preliminary data.</text>
</comment>
<evidence type="ECO:0000313" key="5">
    <source>
        <dbReference type="EMBL" id="MBO1883112.1"/>
    </source>
</evidence>
<comment type="similarity">
    <text evidence="1">Belongs to the type-I restriction system S methylase family.</text>
</comment>
<dbReference type="Proteomes" id="UP000681610">
    <property type="component" value="Unassembled WGS sequence"/>
</dbReference>
<name>A0ABS3PVF1_9FLAO</name>
<dbReference type="Gene3D" id="3.90.220.20">
    <property type="entry name" value="DNA methylase specificity domains"/>
    <property type="match status" value="2"/>
</dbReference>
<evidence type="ECO:0000259" key="4">
    <source>
        <dbReference type="Pfam" id="PF01420"/>
    </source>
</evidence>
<evidence type="ECO:0000256" key="3">
    <source>
        <dbReference type="ARBA" id="ARBA00023125"/>
    </source>
</evidence>
<organism evidence="5 6">
    <name type="scientific">Capnocytophaga bilenii</name>
    <dbReference type="NCBI Taxonomy" id="2819369"/>
    <lineage>
        <taxon>Bacteria</taxon>
        <taxon>Pseudomonadati</taxon>
        <taxon>Bacteroidota</taxon>
        <taxon>Flavobacteriia</taxon>
        <taxon>Flavobacteriales</taxon>
        <taxon>Flavobacteriaceae</taxon>
        <taxon>Capnocytophaga</taxon>
    </lineage>
</organism>
<keyword evidence="5" id="KW-0255">Endonuclease</keyword>
<feature type="domain" description="Type I restriction modification DNA specificity" evidence="4">
    <location>
        <begin position="179"/>
        <end position="335"/>
    </location>
</feature>
<gene>
    <name evidence="5" type="ORF">J4N46_01395</name>
</gene>
<accession>A0ABS3PVF1</accession>
<feature type="domain" description="Type I restriction modification DNA specificity" evidence="4">
    <location>
        <begin position="8"/>
        <end position="157"/>
    </location>
</feature>
<keyword evidence="2" id="KW-0680">Restriction system</keyword>
<dbReference type="RefSeq" id="WP_208057687.1">
    <property type="nucleotide sequence ID" value="NZ_JAGDYP010000001.1"/>
</dbReference>
<evidence type="ECO:0000313" key="6">
    <source>
        <dbReference type="Proteomes" id="UP000681610"/>
    </source>
</evidence>
<dbReference type="SUPFAM" id="SSF116734">
    <property type="entry name" value="DNA methylase specificity domain"/>
    <property type="match status" value="2"/>
</dbReference>